<accession>A0ABD0UP83</accession>
<comment type="caution">
    <text evidence="1">The sequence shown here is derived from an EMBL/GenBank/DDBJ whole genome shotgun (WGS) entry which is preliminary data.</text>
</comment>
<reference evidence="1 2" key="1">
    <citation type="journal article" date="2024" name="Plant Biotechnol. J.">
        <title>Dendrobium thyrsiflorum genome and its molecular insights into genes involved in important horticultural traits.</title>
        <authorList>
            <person name="Chen B."/>
            <person name="Wang J.Y."/>
            <person name="Zheng P.J."/>
            <person name="Li K.L."/>
            <person name="Liang Y.M."/>
            <person name="Chen X.F."/>
            <person name="Zhang C."/>
            <person name="Zhao X."/>
            <person name="He X."/>
            <person name="Zhang G.Q."/>
            <person name="Liu Z.J."/>
            <person name="Xu Q."/>
        </authorList>
    </citation>
    <scope>NUCLEOTIDE SEQUENCE [LARGE SCALE GENOMIC DNA]</scope>
    <source>
        <strain evidence="1">GZMU011</strain>
    </source>
</reference>
<protein>
    <submittedName>
        <fullName evidence="1">Uncharacterized protein</fullName>
    </submittedName>
</protein>
<evidence type="ECO:0000313" key="2">
    <source>
        <dbReference type="Proteomes" id="UP001552299"/>
    </source>
</evidence>
<dbReference type="AlphaFoldDB" id="A0ABD0UP83"/>
<evidence type="ECO:0000313" key="1">
    <source>
        <dbReference type="EMBL" id="KAL0914643.1"/>
    </source>
</evidence>
<dbReference type="EMBL" id="JANQDX010000012">
    <property type="protein sequence ID" value="KAL0914643.1"/>
    <property type="molecule type" value="Genomic_DNA"/>
</dbReference>
<organism evidence="1 2">
    <name type="scientific">Dendrobium thyrsiflorum</name>
    <name type="common">Pinecone-like raceme dendrobium</name>
    <name type="synonym">Orchid</name>
    <dbReference type="NCBI Taxonomy" id="117978"/>
    <lineage>
        <taxon>Eukaryota</taxon>
        <taxon>Viridiplantae</taxon>
        <taxon>Streptophyta</taxon>
        <taxon>Embryophyta</taxon>
        <taxon>Tracheophyta</taxon>
        <taxon>Spermatophyta</taxon>
        <taxon>Magnoliopsida</taxon>
        <taxon>Liliopsida</taxon>
        <taxon>Asparagales</taxon>
        <taxon>Orchidaceae</taxon>
        <taxon>Epidendroideae</taxon>
        <taxon>Malaxideae</taxon>
        <taxon>Dendrobiinae</taxon>
        <taxon>Dendrobium</taxon>
    </lineage>
</organism>
<proteinExistence type="predicted"/>
<gene>
    <name evidence="1" type="ORF">M5K25_015008</name>
</gene>
<name>A0ABD0UP83_DENTH</name>
<sequence length="94" mass="10324">MAPDINEEDEEGKTDGSGIMHSYSVELRKFYRKIQASAVHIESNCSIGSTENKIGEDNQAGSCAVDRRQELKLPHLPELGSDLALSILVDCFTL</sequence>
<dbReference type="Proteomes" id="UP001552299">
    <property type="component" value="Unassembled WGS sequence"/>
</dbReference>
<keyword evidence="2" id="KW-1185">Reference proteome</keyword>